<gene>
    <name evidence="1" type="ORF">PsYK624_154790</name>
</gene>
<name>A0A9P3GTB0_9APHY</name>
<dbReference type="Gene3D" id="3.40.50.720">
    <property type="entry name" value="NAD(P)-binding Rossmann-like Domain"/>
    <property type="match status" value="1"/>
</dbReference>
<evidence type="ECO:0000313" key="2">
    <source>
        <dbReference type="Proteomes" id="UP000703269"/>
    </source>
</evidence>
<evidence type="ECO:0000313" key="1">
    <source>
        <dbReference type="EMBL" id="GJE99229.1"/>
    </source>
</evidence>
<keyword evidence="2" id="KW-1185">Reference proteome</keyword>
<dbReference type="EMBL" id="BPQB01000104">
    <property type="protein sequence ID" value="GJE99229.1"/>
    <property type="molecule type" value="Genomic_DNA"/>
</dbReference>
<sequence>MARATMKGFLIFDYESRYAEGRAQLVKAIHECKLNRQFHVVEAIENTPEAFQLLFFGGNTGKLSPICRAPSTRCVPSAVRCQSDCMYPS</sequence>
<comment type="caution">
    <text evidence="1">The sequence shown here is derived from an EMBL/GenBank/DDBJ whole genome shotgun (WGS) entry which is preliminary data.</text>
</comment>
<dbReference type="Gene3D" id="3.90.180.10">
    <property type="entry name" value="Medium-chain alcohol dehydrogenases, catalytic domain"/>
    <property type="match status" value="1"/>
</dbReference>
<reference evidence="1 2" key="1">
    <citation type="submission" date="2021-08" db="EMBL/GenBank/DDBJ databases">
        <title>Draft Genome Sequence of Phanerochaete sordida strain YK-624.</title>
        <authorList>
            <person name="Mori T."/>
            <person name="Dohra H."/>
            <person name="Suzuki T."/>
            <person name="Kawagishi H."/>
            <person name="Hirai H."/>
        </authorList>
    </citation>
    <scope>NUCLEOTIDE SEQUENCE [LARGE SCALE GENOMIC DNA]</scope>
    <source>
        <strain evidence="1 2">YK-624</strain>
    </source>
</reference>
<organism evidence="1 2">
    <name type="scientific">Phanerochaete sordida</name>
    <dbReference type="NCBI Taxonomy" id="48140"/>
    <lineage>
        <taxon>Eukaryota</taxon>
        <taxon>Fungi</taxon>
        <taxon>Dikarya</taxon>
        <taxon>Basidiomycota</taxon>
        <taxon>Agaricomycotina</taxon>
        <taxon>Agaricomycetes</taxon>
        <taxon>Polyporales</taxon>
        <taxon>Phanerochaetaceae</taxon>
        <taxon>Phanerochaete</taxon>
    </lineage>
</organism>
<proteinExistence type="predicted"/>
<protein>
    <submittedName>
        <fullName evidence="1">Uncharacterized protein</fullName>
    </submittedName>
</protein>
<dbReference type="AlphaFoldDB" id="A0A9P3GTB0"/>
<dbReference type="OrthoDB" id="809632at2759"/>
<dbReference type="Proteomes" id="UP000703269">
    <property type="component" value="Unassembled WGS sequence"/>
</dbReference>
<accession>A0A9P3GTB0</accession>